<reference evidence="2" key="1">
    <citation type="journal article" date="2022" name="Int. J. Mol. Sci.">
        <title>Draft Genome of Tanacetum Coccineum: Genomic Comparison of Closely Related Tanacetum-Family Plants.</title>
        <authorList>
            <person name="Yamashiro T."/>
            <person name="Shiraishi A."/>
            <person name="Nakayama K."/>
            <person name="Satake H."/>
        </authorList>
    </citation>
    <scope>NUCLEOTIDE SEQUENCE</scope>
</reference>
<comment type="caution">
    <text evidence="2">The sequence shown here is derived from an EMBL/GenBank/DDBJ whole genome shotgun (WGS) entry which is preliminary data.</text>
</comment>
<sequence length="226" mass="24774">MASRSQTVGDVVIPKFDMHVYTSVLTSDDVKSLVAEYAIPLDLHPCVPPSGLTMNRLPLDKIGSLVLLRTSFGERRSRQDFQQVLHESEALEGPDSSVADPAPIDVCAEDIRQLFENVIDLRLVHPAMLYAVGLMTVWKHVGHHPVFKDGEGTGVRISKGTTLVSNEAILQHTTPPLPSGTQIPEKPDHQKVVEYENEKVLAVKRKAQAAKDRAVGKRATTEGTSQ</sequence>
<keyword evidence="3" id="KW-1185">Reference proteome</keyword>
<accession>A0ABQ5EQG4</accession>
<evidence type="ECO:0000256" key="1">
    <source>
        <dbReference type="SAM" id="MobiDB-lite"/>
    </source>
</evidence>
<dbReference type="EMBL" id="BQNB010016563">
    <property type="protein sequence ID" value="GJT53185.1"/>
    <property type="molecule type" value="Genomic_DNA"/>
</dbReference>
<evidence type="ECO:0000313" key="2">
    <source>
        <dbReference type="EMBL" id="GJT53185.1"/>
    </source>
</evidence>
<reference evidence="2" key="2">
    <citation type="submission" date="2022-01" db="EMBL/GenBank/DDBJ databases">
        <authorList>
            <person name="Yamashiro T."/>
            <person name="Shiraishi A."/>
            <person name="Satake H."/>
            <person name="Nakayama K."/>
        </authorList>
    </citation>
    <scope>NUCLEOTIDE SEQUENCE</scope>
</reference>
<protein>
    <submittedName>
        <fullName evidence="2">Uncharacterized protein</fullName>
    </submittedName>
</protein>
<proteinExistence type="predicted"/>
<name>A0ABQ5EQG4_9ASTR</name>
<evidence type="ECO:0000313" key="3">
    <source>
        <dbReference type="Proteomes" id="UP001151760"/>
    </source>
</evidence>
<organism evidence="2 3">
    <name type="scientific">Tanacetum coccineum</name>
    <dbReference type="NCBI Taxonomy" id="301880"/>
    <lineage>
        <taxon>Eukaryota</taxon>
        <taxon>Viridiplantae</taxon>
        <taxon>Streptophyta</taxon>
        <taxon>Embryophyta</taxon>
        <taxon>Tracheophyta</taxon>
        <taxon>Spermatophyta</taxon>
        <taxon>Magnoliopsida</taxon>
        <taxon>eudicotyledons</taxon>
        <taxon>Gunneridae</taxon>
        <taxon>Pentapetalae</taxon>
        <taxon>asterids</taxon>
        <taxon>campanulids</taxon>
        <taxon>Asterales</taxon>
        <taxon>Asteraceae</taxon>
        <taxon>Asteroideae</taxon>
        <taxon>Anthemideae</taxon>
        <taxon>Anthemidinae</taxon>
        <taxon>Tanacetum</taxon>
    </lineage>
</organism>
<gene>
    <name evidence="2" type="ORF">Tco_0988239</name>
</gene>
<dbReference type="Proteomes" id="UP001151760">
    <property type="component" value="Unassembled WGS sequence"/>
</dbReference>
<feature type="region of interest" description="Disordered" evidence="1">
    <location>
        <begin position="206"/>
        <end position="226"/>
    </location>
</feature>